<gene>
    <name evidence="1" type="ORF">GCM10023116_01680</name>
</gene>
<dbReference type="EMBL" id="BAABFL010000013">
    <property type="protein sequence ID" value="GAA4647906.1"/>
    <property type="molecule type" value="Genomic_DNA"/>
</dbReference>
<accession>A0ABP8UVI7</accession>
<proteinExistence type="predicted"/>
<evidence type="ECO:0000313" key="1">
    <source>
        <dbReference type="EMBL" id="GAA4647906.1"/>
    </source>
</evidence>
<sequence>MKGMLLAVSLVVLSGCAAKKQCVDMRVVMWEGKANIQQMCFEPLRTSE</sequence>
<organism evidence="1 2">
    <name type="scientific">Kistimonas scapharcae</name>
    <dbReference type="NCBI Taxonomy" id="1036133"/>
    <lineage>
        <taxon>Bacteria</taxon>
        <taxon>Pseudomonadati</taxon>
        <taxon>Pseudomonadota</taxon>
        <taxon>Gammaproteobacteria</taxon>
        <taxon>Oceanospirillales</taxon>
        <taxon>Endozoicomonadaceae</taxon>
        <taxon>Kistimonas</taxon>
    </lineage>
</organism>
<comment type="caution">
    <text evidence="1">The sequence shown here is derived from an EMBL/GenBank/DDBJ whole genome shotgun (WGS) entry which is preliminary data.</text>
</comment>
<dbReference type="Proteomes" id="UP001500604">
    <property type="component" value="Unassembled WGS sequence"/>
</dbReference>
<reference evidence="2" key="1">
    <citation type="journal article" date="2019" name="Int. J. Syst. Evol. Microbiol.">
        <title>The Global Catalogue of Microorganisms (GCM) 10K type strain sequencing project: providing services to taxonomists for standard genome sequencing and annotation.</title>
        <authorList>
            <consortium name="The Broad Institute Genomics Platform"/>
            <consortium name="The Broad Institute Genome Sequencing Center for Infectious Disease"/>
            <person name="Wu L."/>
            <person name="Ma J."/>
        </authorList>
    </citation>
    <scope>NUCLEOTIDE SEQUENCE [LARGE SCALE GENOMIC DNA]</scope>
    <source>
        <strain evidence="2">JCM 17805</strain>
    </source>
</reference>
<evidence type="ECO:0008006" key="3">
    <source>
        <dbReference type="Google" id="ProtNLM"/>
    </source>
</evidence>
<dbReference type="RefSeq" id="WP_345192877.1">
    <property type="nucleotide sequence ID" value="NZ_BAABFL010000013.1"/>
</dbReference>
<keyword evidence="2" id="KW-1185">Reference proteome</keyword>
<protein>
    <recommendedName>
        <fullName evidence="3">Lipoprotein</fullName>
    </recommendedName>
</protein>
<dbReference type="PROSITE" id="PS51257">
    <property type="entry name" value="PROKAR_LIPOPROTEIN"/>
    <property type="match status" value="1"/>
</dbReference>
<evidence type="ECO:0000313" key="2">
    <source>
        <dbReference type="Proteomes" id="UP001500604"/>
    </source>
</evidence>
<name>A0ABP8UVI7_9GAMM</name>